<dbReference type="Proteomes" id="UP000824469">
    <property type="component" value="Unassembled WGS sequence"/>
</dbReference>
<gene>
    <name evidence="1" type="ORF">KI387_029203</name>
</gene>
<comment type="caution">
    <text evidence="1">The sequence shown here is derived from an EMBL/GenBank/DDBJ whole genome shotgun (WGS) entry which is preliminary data.</text>
</comment>
<organism evidence="1 2">
    <name type="scientific">Taxus chinensis</name>
    <name type="common">Chinese yew</name>
    <name type="synonym">Taxus wallichiana var. chinensis</name>
    <dbReference type="NCBI Taxonomy" id="29808"/>
    <lineage>
        <taxon>Eukaryota</taxon>
        <taxon>Viridiplantae</taxon>
        <taxon>Streptophyta</taxon>
        <taxon>Embryophyta</taxon>
        <taxon>Tracheophyta</taxon>
        <taxon>Spermatophyta</taxon>
        <taxon>Pinopsida</taxon>
        <taxon>Pinidae</taxon>
        <taxon>Conifers II</taxon>
        <taxon>Cupressales</taxon>
        <taxon>Taxaceae</taxon>
        <taxon>Taxus</taxon>
    </lineage>
</organism>
<feature type="non-terminal residue" evidence="1">
    <location>
        <position position="1"/>
    </location>
</feature>
<evidence type="ECO:0000313" key="1">
    <source>
        <dbReference type="EMBL" id="KAH9297521.1"/>
    </source>
</evidence>
<dbReference type="EMBL" id="JAHRHJ020000010">
    <property type="protein sequence ID" value="KAH9297521.1"/>
    <property type="molecule type" value="Genomic_DNA"/>
</dbReference>
<feature type="non-terminal residue" evidence="1">
    <location>
        <position position="167"/>
    </location>
</feature>
<accession>A0AA38FDZ9</accession>
<protein>
    <submittedName>
        <fullName evidence="1">Uncharacterized protein</fullName>
    </submittedName>
</protein>
<sequence length="167" mass="18958">RYASILECLEDLTDVLTMERQPLELESMEEVAARLKEEDRLKVIALISEYSKVLTDGKIASQSTKAAYDTCVDRDKVASSLVTKIKVELKEFQEKNKGNRAERDKVLAKLERRSEEIETLRGSTKTQLKELYPQITRRIDKLADLGMDMEQIVDTLGTQGAGLSFDE</sequence>
<keyword evidence="2" id="KW-1185">Reference proteome</keyword>
<evidence type="ECO:0000313" key="2">
    <source>
        <dbReference type="Proteomes" id="UP000824469"/>
    </source>
</evidence>
<proteinExistence type="predicted"/>
<dbReference type="AlphaFoldDB" id="A0AA38FDZ9"/>
<reference evidence="1 2" key="1">
    <citation type="journal article" date="2021" name="Nat. Plants">
        <title>The Taxus genome provides insights into paclitaxel biosynthesis.</title>
        <authorList>
            <person name="Xiong X."/>
            <person name="Gou J."/>
            <person name="Liao Q."/>
            <person name="Li Y."/>
            <person name="Zhou Q."/>
            <person name="Bi G."/>
            <person name="Li C."/>
            <person name="Du R."/>
            <person name="Wang X."/>
            <person name="Sun T."/>
            <person name="Guo L."/>
            <person name="Liang H."/>
            <person name="Lu P."/>
            <person name="Wu Y."/>
            <person name="Zhang Z."/>
            <person name="Ro D.K."/>
            <person name="Shang Y."/>
            <person name="Huang S."/>
            <person name="Yan J."/>
        </authorList>
    </citation>
    <scope>NUCLEOTIDE SEQUENCE [LARGE SCALE GENOMIC DNA]</scope>
    <source>
        <strain evidence="1">Ta-2019</strain>
    </source>
</reference>
<name>A0AA38FDZ9_TAXCH</name>